<evidence type="ECO:0000256" key="4">
    <source>
        <dbReference type="ARBA" id="ARBA00043145"/>
    </source>
</evidence>
<feature type="domain" description="NAD-dependent epimerase/dehydratase" evidence="6">
    <location>
        <begin position="72"/>
        <end position="287"/>
    </location>
</feature>
<evidence type="ECO:0000256" key="1">
    <source>
        <dbReference type="ARBA" id="ARBA00038501"/>
    </source>
</evidence>
<evidence type="ECO:0000313" key="7">
    <source>
        <dbReference type="EMBL" id="KYN04964.1"/>
    </source>
</evidence>
<dbReference type="InterPro" id="IPR051207">
    <property type="entry name" value="ComplexI_NDUFA9_subunit"/>
</dbReference>
<dbReference type="Proteomes" id="UP000078542">
    <property type="component" value="Unassembled WGS sequence"/>
</dbReference>
<dbReference type="GO" id="GO:0005739">
    <property type="term" value="C:mitochondrion"/>
    <property type="evidence" value="ECO:0007669"/>
    <property type="project" value="TreeGrafter"/>
</dbReference>
<evidence type="ECO:0000256" key="2">
    <source>
        <dbReference type="ARBA" id="ARBA00040720"/>
    </source>
</evidence>
<dbReference type="GO" id="GO:0044877">
    <property type="term" value="F:protein-containing complex binding"/>
    <property type="evidence" value="ECO:0007669"/>
    <property type="project" value="TreeGrafter"/>
</dbReference>
<sequence>MHSPYEWPKKMAALIPRYTLQAARKQTTCIATIAVQTNHYSSQPEIIKKPTTASLKRGTGGRSSFNGIVCTLFGANGFVGRYVCNRLGKIGTQLIIPYRGDMYDCMPLKLSGDLGQVLFHPFHLRDNESIRKCIKYSNVVVNLIGRDWETKNFSFHEVHVEGARRLARLCKEANVQHFIHVSALNVGDEFESHVLKGGSKFLRSKWEGECAVREEFPEATIIRPSDIWGQEDRYLNMYSGMWRHHFKGVPLWEKGEKTEKQPIAVYDIAAGIRAIARDPKNTAGKTYQFVGPKRYKLSELLDWFHRIRIRDPVEDGYRRINLKYAPLFQLKVILNEYISPAYPLGHLQWEYLEREAISDAVSNKLPTLEDLGVTLTTMESRVHWELKPHCKDVQYMESVGEFDPVPDPPTVPIH</sequence>
<dbReference type="SUPFAM" id="SSF51735">
    <property type="entry name" value="NAD(P)-binding Rossmann-fold domains"/>
    <property type="match status" value="1"/>
</dbReference>
<reference evidence="7 8" key="1">
    <citation type="submission" date="2016-03" db="EMBL/GenBank/DDBJ databases">
        <title>Cyphomyrmex costatus WGS genome.</title>
        <authorList>
            <person name="Nygaard S."/>
            <person name="Hu H."/>
            <person name="Boomsma J."/>
            <person name="Zhang G."/>
        </authorList>
    </citation>
    <scope>NUCLEOTIDE SEQUENCE [LARGE SCALE GENOMIC DNA]</scope>
    <source>
        <strain evidence="7">MS0001</strain>
        <tissue evidence="7">Whole body</tissue>
    </source>
</reference>
<evidence type="ECO:0000256" key="5">
    <source>
        <dbReference type="ARBA" id="ARBA00046455"/>
    </source>
</evidence>
<dbReference type="InterPro" id="IPR001509">
    <property type="entry name" value="Epimerase_deHydtase"/>
</dbReference>
<name>A0A151IKH7_9HYME</name>
<dbReference type="PANTHER" id="PTHR12126">
    <property type="entry name" value="NADH-UBIQUINONE OXIDOREDUCTASE 39 KDA SUBUNIT-RELATED"/>
    <property type="match status" value="1"/>
</dbReference>
<dbReference type="STRING" id="456900.A0A151IKH7"/>
<dbReference type="Pfam" id="PF01370">
    <property type="entry name" value="Epimerase"/>
    <property type="match status" value="1"/>
</dbReference>
<dbReference type="PANTHER" id="PTHR12126:SF11">
    <property type="entry name" value="NADH DEHYDROGENASE [UBIQUINONE] 1 ALPHA SUBCOMPLEX SUBUNIT 9, MITOCHONDRIAL"/>
    <property type="match status" value="1"/>
</dbReference>
<organism evidence="7 8">
    <name type="scientific">Cyphomyrmex costatus</name>
    <dbReference type="NCBI Taxonomy" id="456900"/>
    <lineage>
        <taxon>Eukaryota</taxon>
        <taxon>Metazoa</taxon>
        <taxon>Ecdysozoa</taxon>
        <taxon>Arthropoda</taxon>
        <taxon>Hexapoda</taxon>
        <taxon>Insecta</taxon>
        <taxon>Pterygota</taxon>
        <taxon>Neoptera</taxon>
        <taxon>Endopterygota</taxon>
        <taxon>Hymenoptera</taxon>
        <taxon>Apocrita</taxon>
        <taxon>Aculeata</taxon>
        <taxon>Formicoidea</taxon>
        <taxon>Formicidae</taxon>
        <taxon>Myrmicinae</taxon>
        <taxon>Cyphomyrmex</taxon>
    </lineage>
</organism>
<comment type="similarity">
    <text evidence="1">Belongs to the complex I NDUFA9 subunit family.</text>
</comment>
<accession>A0A151IKH7</accession>
<dbReference type="EMBL" id="KQ977203">
    <property type="protein sequence ID" value="KYN04964.1"/>
    <property type="molecule type" value="Genomic_DNA"/>
</dbReference>
<evidence type="ECO:0000256" key="3">
    <source>
        <dbReference type="ARBA" id="ARBA00042000"/>
    </source>
</evidence>
<keyword evidence="7" id="KW-0830">Ubiquinone</keyword>
<keyword evidence="8" id="KW-1185">Reference proteome</keyword>
<comment type="subunit">
    <text evidence="5">Complex I is composed of 45 different subunits. This a component of the hydrophobic protein fraction. Interacts with BLOC1S1. Interacts with SLC2A4. Interacts with CLOCK. Interacts with RAB5IF.</text>
</comment>
<dbReference type="InterPro" id="IPR036291">
    <property type="entry name" value="NAD(P)-bd_dom_sf"/>
</dbReference>
<dbReference type="Gene3D" id="3.40.50.720">
    <property type="entry name" value="NAD(P)-binding Rossmann-like Domain"/>
    <property type="match status" value="1"/>
</dbReference>
<dbReference type="CDD" id="cd05271">
    <property type="entry name" value="NDUFA9_like_SDR_a"/>
    <property type="match status" value="1"/>
</dbReference>
<evidence type="ECO:0000259" key="6">
    <source>
        <dbReference type="Pfam" id="PF01370"/>
    </source>
</evidence>
<protein>
    <recommendedName>
        <fullName evidence="2">NADH dehydrogenase [ubiquinone] 1 alpha subcomplex subunit 9, mitochondrial</fullName>
    </recommendedName>
    <alternativeName>
        <fullName evidence="4">Complex I-39kD</fullName>
    </alternativeName>
    <alternativeName>
        <fullName evidence="3">NADH-ubiquinone oxidoreductase 39 kDa subunit</fullName>
    </alternativeName>
</protein>
<proteinExistence type="inferred from homology"/>
<evidence type="ECO:0000313" key="8">
    <source>
        <dbReference type="Proteomes" id="UP000078542"/>
    </source>
</evidence>
<dbReference type="AlphaFoldDB" id="A0A151IKH7"/>
<gene>
    <name evidence="7" type="ORF">ALC62_04137</name>
</gene>